<dbReference type="GO" id="GO:0030983">
    <property type="term" value="F:mismatched DNA binding"/>
    <property type="evidence" value="ECO:0007669"/>
    <property type="project" value="InterPro"/>
</dbReference>
<evidence type="ECO:0000259" key="6">
    <source>
        <dbReference type="SMART" id="SM01340"/>
    </source>
</evidence>
<feature type="region of interest" description="Disordered" evidence="4">
    <location>
        <begin position="462"/>
        <end position="516"/>
    </location>
</feature>
<dbReference type="EMBL" id="KE504195">
    <property type="protein sequence ID" value="EPS96054.1"/>
    <property type="molecule type" value="Genomic_DNA"/>
</dbReference>
<dbReference type="NCBIfam" id="TIGR00585">
    <property type="entry name" value="mutl"/>
    <property type="match status" value="1"/>
</dbReference>
<protein>
    <recommendedName>
        <fullName evidence="3">DNA mismatch repair protein PMS1</fullName>
    </recommendedName>
</protein>
<dbReference type="Pfam" id="PF08676">
    <property type="entry name" value="MutL_C"/>
    <property type="match status" value="1"/>
</dbReference>
<dbReference type="PANTHER" id="PTHR10073">
    <property type="entry name" value="DNA MISMATCH REPAIR PROTEIN MLH, PMS, MUTL"/>
    <property type="match status" value="1"/>
</dbReference>
<evidence type="ECO:0000313" key="7">
    <source>
        <dbReference type="EMBL" id="EPS96054.1"/>
    </source>
</evidence>
<dbReference type="GO" id="GO:0140664">
    <property type="term" value="F:ATP-dependent DNA damage sensor activity"/>
    <property type="evidence" value="ECO:0007669"/>
    <property type="project" value="InterPro"/>
</dbReference>
<feature type="compositionally biased region" description="Polar residues" evidence="4">
    <location>
        <begin position="557"/>
        <end position="566"/>
    </location>
</feature>
<feature type="region of interest" description="Disordered" evidence="4">
    <location>
        <begin position="659"/>
        <end position="728"/>
    </location>
</feature>
<dbReference type="Proteomes" id="UP000015241">
    <property type="component" value="Unassembled WGS sequence"/>
</dbReference>
<evidence type="ECO:0000313" key="8">
    <source>
        <dbReference type="Proteomes" id="UP000015241"/>
    </source>
</evidence>
<dbReference type="InterPro" id="IPR020568">
    <property type="entry name" value="Ribosomal_Su5_D2-typ_SF"/>
</dbReference>
<evidence type="ECO:0000256" key="4">
    <source>
        <dbReference type="SAM" id="MobiDB-lite"/>
    </source>
</evidence>
<dbReference type="SUPFAM" id="SSF118116">
    <property type="entry name" value="DNA mismatch repair protein MutL"/>
    <property type="match status" value="1"/>
</dbReference>
<dbReference type="GO" id="GO:0000710">
    <property type="term" value="P:meiotic mismatch repair"/>
    <property type="evidence" value="ECO:0007669"/>
    <property type="project" value="UniProtKB-ARBA"/>
</dbReference>
<dbReference type="CDD" id="cd03484">
    <property type="entry name" value="MutL_Trans_hPMS_2_like"/>
    <property type="match status" value="1"/>
</dbReference>
<dbReference type="InterPro" id="IPR014790">
    <property type="entry name" value="MutL_C"/>
</dbReference>
<dbReference type="AlphaFoldDB" id="S8FBX7"/>
<feature type="region of interest" description="Disordered" evidence="4">
    <location>
        <begin position="616"/>
        <end position="647"/>
    </location>
</feature>
<dbReference type="STRING" id="743788.S8FBX7"/>
<feature type="region of interest" description="Disordered" evidence="4">
    <location>
        <begin position="380"/>
        <end position="439"/>
    </location>
</feature>
<evidence type="ECO:0000256" key="3">
    <source>
        <dbReference type="ARBA" id="ARBA00070941"/>
    </source>
</evidence>
<dbReference type="InterPro" id="IPR038973">
    <property type="entry name" value="MutL/Mlh/Pms-like"/>
</dbReference>
<reference evidence="7 8" key="1">
    <citation type="journal article" date="2012" name="Science">
        <title>The Paleozoic origin of enzymatic lignin decomposition reconstructed from 31 fungal genomes.</title>
        <authorList>
            <person name="Floudas D."/>
            <person name="Binder M."/>
            <person name="Riley R."/>
            <person name="Barry K."/>
            <person name="Blanchette R.A."/>
            <person name="Henrissat B."/>
            <person name="Martinez A.T."/>
            <person name="Otillar R."/>
            <person name="Spatafora J.W."/>
            <person name="Yadav J.S."/>
            <person name="Aerts A."/>
            <person name="Benoit I."/>
            <person name="Boyd A."/>
            <person name="Carlson A."/>
            <person name="Copeland A."/>
            <person name="Coutinho P.M."/>
            <person name="de Vries R.P."/>
            <person name="Ferreira P."/>
            <person name="Findley K."/>
            <person name="Foster B."/>
            <person name="Gaskell J."/>
            <person name="Glotzer D."/>
            <person name="Gorecki P."/>
            <person name="Heitman J."/>
            <person name="Hesse C."/>
            <person name="Hori C."/>
            <person name="Igarashi K."/>
            <person name="Jurgens J.A."/>
            <person name="Kallen N."/>
            <person name="Kersten P."/>
            <person name="Kohler A."/>
            <person name="Kuees U."/>
            <person name="Kumar T.K.A."/>
            <person name="Kuo A."/>
            <person name="LaButti K."/>
            <person name="Larrondo L.F."/>
            <person name="Lindquist E."/>
            <person name="Ling A."/>
            <person name="Lombard V."/>
            <person name="Lucas S."/>
            <person name="Lundell T."/>
            <person name="Martin R."/>
            <person name="McLaughlin D.J."/>
            <person name="Morgenstern I."/>
            <person name="Morin E."/>
            <person name="Murat C."/>
            <person name="Nagy L.G."/>
            <person name="Nolan M."/>
            <person name="Ohm R.A."/>
            <person name="Patyshakuliyeva A."/>
            <person name="Rokas A."/>
            <person name="Ruiz-Duenas F.J."/>
            <person name="Sabat G."/>
            <person name="Salamov A."/>
            <person name="Samejima M."/>
            <person name="Schmutz J."/>
            <person name="Slot J.C."/>
            <person name="St John F."/>
            <person name="Stenlid J."/>
            <person name="Sun H."/>
            <person name="Sun S."/>
            <person name="Syed K."/>
            <person name="Tsang A."/>
            <person name="Wiebenga A."/>
            <person name="Young D."/>
            <person name="Pisabarro A."/>
            <person name="Eastwood D.C."/>
            <person name="Martin F."/>
            <person name="Cullen D."/>
            <person name="Grigoriev I.V."/>
            <person name="Hibbett D.S."/>
        </authorList>
    </citation>
    <scope>NUCLEOTIDE SEQUENCE</scope>
    <source>
        <strain evidence="8">FP-58527</strain>
    </source>
</reference>
<dbReference type="Pfam" id="PF13589">
    <property type="entry name" value="HATPase_c_3"/>
    <property type="match status" value="1"/>
</dbReference>
<dbReference type="OrthoDB" id="10263226at2759"/>
<dbReference type="InterPro" id="IPR014721">
    <property type="entry name" value="Ribsml_uS5_D2-typ_fold_subgr"/>
</dbReference>
<dbReference type="GO" id="GO:0016887">
    <property type="term" value="F:ATP hydrolysis activity"/>
    <property type="evidence" value="ECO:0007669"/>
    <property type="project" value="InterPro"/>
</dbReference>
<feature type="compositionally biased region" description="Basic and acidic residues" evidence="4">
    <location>
        <begin position="679"/>
        <end position="688"/>
    </location>
</feature>
<dbReference type="FunCoup" id="S8FBX7">
    <property type="interactions" value="396"/>
</dbReference>
<dbReference type="SUPFAM" id="SSF55874">
    <property type="entry name" value="ATPase domain of HSP90 chaperone/DNA topoisomerase II/histidine kinase"/>
    <property type="match status" value="1"/>
</dbReference>
<dbReference type="InterPro" id="IPR037198">
    <property type="entry name" value="MutL_C_sf"/>
</dbReference>
<dbReference type="FunFam" id="3.30.1370.100:FF:000001">
    <property type="entry name" value="Mismatch repair endonuclease pms1, putative"/>
    <property type="match status" value="1"/>
</dbReference>
<dbReference type="SUPFAM" id="SSF54211">
    <property type="entry name" value="Ribosomal protein S5 domain 2-like"/>
    <property type="match status" value="1"/>
</dbReference>
<feature type="compositionally biased region" description="Acidic residues" evidence="4">
    <location>
        <begin position="669"/>
        <end position="678"/>
    </location>
</feature>
<keyword evidence="8" id="KW-1185">Reference proteome</keyword>
<dbReference type="FunFam" id="3.30.565.10:FF:000014">
    <property type="entry name" value="Mismatch repair endonuclease pms1, putative"/>
    <property type="match status" value="1"/>
</dbReference>
<dbReference type="Pfam" id="PF01119">
    <property type="entry name" value="DNA_mis_repair"/>
    <property type="match status" value="1"/>
</dbReference>
<evidence type="ECO:0000259" key="5">
    <source>
        <dbReference type="SMART" id="SM00853"/>
    </source>
</evidence>
<dbReference type="InterPro" id="IPR036890">
    <property type="entry name" value="HATPase_C_sf"/>
</dbReference>
<proteinExistence type="inferred from homology"/>
<feature type="compositionally biased region" description="Polar residues" evidence="4">
    <location>
        <begin position="705"/>
        <end position="714"/>
    </location>
</feature>
<organism evidence="7 8">
    <name type="scientific">Fomitopsis schrenkii</name>
    <name type="common">Brown rot fungus</name>
    <dbReference type="NCBI Taxonomy" id="2126942"/>
    <lineage>
        <taxon>Eukaryota</taxon>
        <taxon>Fungi</taxon>
        <taxon>Dikarya</taxon>
        <taxon>Basidiomycota</taxon>
        <taxon>Agaricomycotina</taxon>
        <taxon>Agaricomycetes</taxon>
        <taxon>Polyporales</taxon>
        <taxon>Fomitopsis</taxon>
    </lineage>
</organism>
<dbReference type="Gene3D" id="3.30.1540.20">
    <property type="entry name" value="MutL, C-terminal domain, dimerisation subdomain"/>
    <property type="match status" value="1"/>
</dbReference>
<dbReference type="CDD" id="cd16926">
    <property type="entry name" value="HATPase_MutL-MLH-PMS-like"/>
    <property type="match status" value="1"/>
</dbReference>
<dbReference type="SMART" id="SM01340">
    <property type="entry name" value="DNA_mis_repair"/>
    <property type="match status" value="1"/>
</dbReference>
<dbReference type="Gene3D" id="3.30.230.10">
    <property type="match status" value="1"/>
</dbReference>
<feature type="compositionally biased region" description="Polar residues" evidence="4">
    <location>
        <begin position="383"/>
        <end position="396"/>
    </location>
</feature>
<dbReference type="InterPro" id="IPR002099">
    <property type="entry name" value="MutL/Mlh/PMS"/>
</dbReference>
<dbReference type="eggNOG" id="KOG1978">
    <property type="taxonomic scope" value="Eukaryota"/>
</dbReference>
<comment type="similarity">
    <text evidence="1">Belongs to the DNA mismatch repair MutL/HexB family.</text>
</comment>
<evidence type="ECO:0000256" key="1">
    <source>
        <dbReference type="ARBA" id="ARBA00006082"/>
    </source>
</evidence>
<feature type="domain" description="DNA mismatch repair protein S5" evidence="6">
    <location>
        <begin position="232"/>
        <end position="372"/>
    </location>
</feature>
<accession>S8FBX7</accession>
<dbReference type="InterPro" id="IPR014762">
    <property type="entry name" value="DNA_mismatch_repair_CS"/>
</dbReference>
<feature type="domain" description="MutL C-terminal dimerisation" evidence="5">
    <location>
        <begin position="855"/>
        <end position="1018"/>
    </location>
</feature>
<evidence type="ECO:0000256" key="2">
    <source>
        <dbReference type="ARBA" id="ARBA00022763"/>
    </source>
</evidence>
<dbReference type="InterPro" id="IPR042120">
    <property type="entry name" value="MutL_C_dimsub"/>
</dbReference>
<dbReference type="Gene3D" id="3.30.1370.100">
    <property type="entry name" value="MutL, C-terminal domain, regulatory subdomain"/>
    <property type="match status" value="1"/>
</dbReference>
<dbReference type="InterPro" id="IPR042121">
    <property type="entry name" value="MutL_C_regsub"/>
</dbReference>
<dbReference type="SMART" id="SM00853">
    <property type="entry name" value="MutL_C"/>
    <property type="match status" value="1"/>
</dbReference>
<dbReference type="InterPro" id="IPR013507">
    <property type="entry name" value="DNA_mismatch_S5_2-like"/>
</dbReference>
<dbReference type="PROSITE" id="PS00058">
    <property type="entry name" value="DNA_MISMATCH_REPAIR_1"/>
    <property type="match status" value="1"/>
</dbReference>
<dbReference type="GO" id="GO:0032389">
    <property type="term" value="C:MutLalpha complex"/>
    <property type="evidence" value="ECO:0007669"/>
    <property type="project" value="TreeGrafter"/>
</dbReference>
<feature type="region of interest" description="Disordered" evidence="4">
    <location>
        <begin position="529"/>
        <end position="582"/>
    </location>
</feature>
<gene>
    <name evidence="7" type="ORF">FOMPIDRAFT_1038283</name>
</gene>
<keyword evidence="2" id="KW-0227">DNA damage</keyword>
<name>S8FBX7_FOMSC</name>
<dbReference type="Gene3D" id="3.30.565.10">
    <property type="entry name" value="Histidine kinase-like ATPase, C-terminal domain"/>
    <property type="match status" value="1"/>
</dbReference>
<dbReference type="PANTHER" id="PTHR10073:SF52">
    <property type="entry name" value="MISMATCH REPAIR ENDONUCLEASE PMS2"/>
    <property type="match status" value="1"/>
</dbReference>
<feature type="compositionally biased region" description="Low complexity" evidence="4">
    <location>
        <begin position="418"/>
        <end position="434"/>
    </location>
</feature>
<dbReference type="InParanoid" id="S8FBX7"/>
<dbReference type="HOGENOM" id="CLU_004131_0_0_1"/>
<dbReference type="GO" id="GO:0005524">
    <property type="term" value="F:ATP binding"/>
    <property type="evidence" value="ECO:0007669"/>
    <property type="project" value="InterPro"/>
</dbReference>
<sequence>MPSSNQEAENKIKPLDHGSVHRISSGQVVVDLQTAVKELVENSLDAGSTSIEARFKEHGVVSFEVVDNGSGIAPEDYDAIALKHHTSKLSSFSDLDSVSTFGFRGEALSSLCALAESVTVTTATAAEAPMGTVLEFDSAGRLVNRKGKVARQRGTTVTVSGLFKSLPVRRRELERNAKREFGKALALLSAYALIPCAQENKGVRLTVSHHTAGGKKSVQMRTDGTPSTRASISALWGPKTLENLIDLDIIFNVETERAVLRRRGIVDGDTHANEVRVRGQISKFAVGCGRGGTDRQFFFVNGRPCSPTKVQKAFNEVYRTFNANQAPFIVADFILPTDSMDVNVSPDKRTILLHSEKNLIEALKVALEAEFASSRATYDITPSGASQSAAKETTSRPPILDSRTPLFLGEDEDTARMSEPAAKTTPAPSSATNAQDDLPDAFGRPTLLVGNLAVGVRAVGVEPRDMTGPGARVREADGTAAPRASGPEEPMGPEARESTAEPSHSPASMSPRGGAAEPRVILDEEDAIPRAGPQADEEDLHQPTSVSMTQPAFADSGSPSASQEAQSIDGPSPHASLTYDRDAKRCFTEQNSARSTVGASRSVQTVLSTQGASWSLRQHGDDIVSESGVPIKRRKTDNSGPGREGAAARQVLRSTLRNFARPGSQIVDETVDEDESEDVSMHETHDASLDEDGAPDIDMDRRSSSLELPQTAKSPTPAEFGQSPLPSEAHAEAENVIDLPDIEGGGVLSCADPRGDATPNVSTISGTSTGVSRPEVIRTAEEDEADLGCDLPRITQAWHRLKHNGPTSRGDVLESTSRGAHEAIRDAGISNVEDDRATEALARVIDKSDFRSMDIVGQFNLGFIIGRRRKLDTPSSTDPASRGTLDDLFIIDQHAADEKCNFETLQETTKIESQRLFQPQPLELSAADALLAVENIDILRRNGFEMEVHEDAMPGEGHRLCLVAQPTSKSTVFDMQDLEELLHLMQDRPAGQMVRCSKARAMFAMRACRKSVMIGMPLNRQQMISVVRHMGTMDQPWHCPHGRPTMRHLSDISGTGRDWREQRSAEVDWTNFGSLPPN</sequence>